<dbReference type="CDD" id="cd00167">
    <property type="entry name" value="SANT"/>
    <property type="match status" value="1"/>
</dbReference>
<accession>A0ABR0UIE0</accession>
<feature type="region of interest" description="Disordered" evidence="3">
    <location>
        <begin position="180"/>
        <end position="206"/>
    </location>
</feature>
<evidence type="ECO:0000259" key="4">
    <source>
        <dbReference type="PROSITE" id="PS50090"/>
    </source>
</evidence>
<dbReference type="InterPro" id="IPR017930">
    <property type="entry name" value="Myb_dom"/>
</dbReference>
<dbReference type="Gene3D" id="1.10.10.60">
    <property type="entry name" value="Homeodomain-like"/>
    <property type="match status" value="1"/>
</dbReference>
<evidence type="ECO:0000256" key="2">
    <source>
        <dbReference type="ARBA" id="ARBA00023242"/>
    </source>
</evidence>
<dbReference type="PANTHER" id="PTHR47206">
    <property type="entry name" value="HOMEODOMAIN-LIKE SUPERFAMILY PROTEIN"/>
    <property type="match status" value="1"/>
</dbReference>
<dbReference type="SUPFAM" id="SSF46689">
    <property type="entry name" value="Homeodomain-like"/>
    <property type="match status" value="1"/>
</dbReference>
<dbReference type="Pfam" id="PF13921">
    <property type="entry name" value="Myb_DNA-bind_6"/>
    <property type="match status" value="1"/>
</dbReference>
<sequence length="572" mass="61510">MVETSKKQRKGSISEEDISTLLQRYSVTTVLTLLQEVEKVAGKKIDWNAIAKNTATEISSARECQMLWRHLAYGQTLTDQIEDAANTMDDDSDLEYEMEAFPAVNRETSVEAVACVKVLIASDSPIDSHLPNNSTIEAPLIINIPKVKAVTAPSDNSPLANATQGTNICIPVSVQKQPLSSGTCGEKRPNNGTLVGNFPPRRKRRGWSAEDDVKLTAAVQKYGERNWANIAKGDFMNDRKASELSQRWANLRKKQGNLNVGTSSQPSEEKLAATHYALNRALDNMPVSTGLKIDVIFYLSLDGQYPNEEVCLMPAINVVGTKSQPQSLKASASAPDLQFGTAGPPKSQLPTQRPSTKPTTHPDPMVKAAAVFAGARIADGADASSIIEATTRSQNVVHITTGGNSGMKSSTISKTNQLPSNVHFIANGLSKAPFIGHAPVQRISEDQSAPSGNQSKVKVDKHQISASGKALRGNAKGDSASISFSDPISQTQDDRVALPCSEVEDNGKKNADNVHTSKGNHENPSPNVRHENLLSMSIVESGEASTRSTTAPQLENPFLKSFAAKEKGDSHR</sequence>
<feature type="region of interest" description="Disordered" evidence="3">
    <location>
        <begin position="327"/>
        <end position="363"/>
    </location>
</feature>
<organism evidence="6 7">
    <name type="scientific">Rehmannia glutinosa</name>
    <name type="common">Chinese foxglove</name>
    <dbReference type="NCBI Taxonomy" id="99300"/>
    <lineage>
        <taxon>Eukaryota</taxon>
        <taxon>Viridiplantae</taxon>
        <taxon>Streptophyta</taxon>
        <taxon>Embryophyta</taxon>
        <taxon>Tracheophyta</taxon>
        <taxon>Spermatophyta</taxon>
        <taxon>Magnoliopsida</taxon>
        <taxon>eudicotyledons</taxon>
        <taxon>Gunneridae</taxon>
        <taxon>Pentapetalae</taxon>
        <taxon>asterids</taxon>
        <taxon>lamiids</taxon>
        <taxon>Lamiales</taxon>
        <taxon>Orobanchaceae</taxon>
        <taxon>Rehmannieae</taxon>
        <taxon>Rehmannia</taxon>
    </lineage>
</organism>
<keyword evidence="2" id="KW-0539">Nucleus</keyword>
<evidence type="ECO:0000256" key="3">
    <source>
        <dbReference type="SAM" id="MobiDB-lite"/>
    </source>
</evidence>
<feature type="compositionally biased region" description="Polar residues" evidence="3">
    <location>
        <begin position="513"/>
        <end position="526"/>
    </location>
</feature>
<feature type="domain" description="HTH myb-type" evidence="5">
    <location>
        <begin position="200"/>
        <end position="256"/>
    </location>
</feature>
<evidence type="ECO:0000313" key="6">
    <source>
        <dbReference type="EMBL" id="KAK6122054.1"/>
    </source>
</evidence>
<dbReference type="PANTHER" id="PTHR47206:SF1">
    <property type="entry name" value="HOMEODOMAIN-LIKE SUPERFAMILY PROTEIN"/>
    <property type="match status" value="1"/>
</dbReference>
<dbReference type="PROSITE" id="PS51294">
    <property type="entry name" value="HTH_MYB"/>
    <property type="match status" value="1"/>
</dbReference>
<protein>
    <submittedName>
        <fullName evidence="6">Uncharacterized protein</fullName>
    </submittedName>
</protein>
<evidence type="ECO:0000256" key="1">
    <source>
        <dbReference type="ARBA" id="ARBA00004123"/>
    </source>
</evidence>
<dbReference type="SMART" id="SM00717">
    <property type="entry name" value="SANT"/>
    <property type="match status" value="1"/>
</dbReference>
<proteinExistence type="predicted"/>
<dbReference type="InterPro" id="IPR001005">
    <property type="entry name" value="SANT/Myb"/>
</dbReference>
<name>A0ABR0UIE0_REHGL</name>
<feature type="domain" description="Myb-like" evidence="4">
    <location>
        <begin position="199"/>
        <end position="252"/>
    </location>
</feature>
<reference evidence="6 7" key="1">
    <citation type="journal article" date="2021" name="Comput. Struct. Biotechnol. J.">
        <title>De novo genome assembly of the potent medicinal plant Rehmannia glutinosa using nanopore technology.</title>
        <authorList>
            <person name="Ma L."/>
            <person name="Dong C."/>
            <person name="Song C."/>
            <person name="Wang X."/>
            <person name="Zheng X."/>
            <person name="Niu Y."/>
            <person name="Chen S."/>
            <person name="Feng W."/>
        </authorList>
    </citation>
    <scope>NUCLEOTIDE SEQUENCE [LARGE SCALE GENOMIC DNA]</scope>
    <source>
        <strain evidence="6">DH-2019</strain>
    </source>
</reference>
<feature type="compositionally biased region" description="Polar residues" evidence="3">
    <location>
        <begin position="446"/>
        <end position="456"/>
    </location>
</feature>
<dbReference type="PROSITE" id="PS50090">
    <property type="entry name" value="MYB_LIKE"/>
    <property type="match status" value="1"/>
</dbReference>
<comment type="subcellular location">
    <subcellularLocation>
        <location evidence="1">Nucleus</location>
    </subcellularLocation>
</comment>
<dbReference type="Proteomes" id="UP001318860">
    <property type="component" value="Unassembled WGS sequence"/>
</dbReference>
<comment type="caution">
    <text evidence="6">The sequence shown here is derived from an EMBL/GenBank/DDBJ whole genome shotgun (WGS) entry which is preliminary data.</text>
</comment>
<keyword evidence="7" id="KW-1185">Reference proteome</keyword>
<dbReference type="EMBL" id="JABTTQ020002792">
    <property type="protein sequence ID" value="KAK6122054.1"/>
    <property type="molecule type" value="Genomic_DNA"/>
</dbReference>
<feature type="compositionally biased region" description="Polar residues" evidence="3">
    <location>
        <begin position="348"/>
        <end position="359"/>
    </location>
</feature>
<feature type="region of interest" description="Disordered" evidence="3">
    <location>
        <begin position="444"/>
        <end position="531"/>
    </location>
</feature>
<feature type="compositionally biased region" description="Polar residues" evidence="3">
    <location>
        <begin position="480"/>
        <end position="491"/>
    </location>
</feature>
<evidence type="ECO:0000259" key="5">
    <source>
        <dbReference type="PROSITE" id="PS51294"/>
    </source>
</evidence>
<gene>
    <name evidence="6" type="ORF">DH2020_044194</name>
</gene>
<dbReference type="InterPro" id="IPR009057">
    <property type="entry name" value="Homeodomain-like_sf"/>
</dbReference>
<evidence type="ECO:0000313" key="7">
    <source>
        <dbReference type="Proteomes" id="UP001318860"/>
    </source>
</evidence>